<dbReference type="InterPro" id="IPR050882">
    <property type="entry name" value="Prepilin_peptidase/N-MTase"/>
</dbReference>
<evidence type="ECO:0000256" key="10">
    <source>
        <dbReference type="SAM" id="Phobius"/>
    </source>
</evidence>
<feature type="transmembrane region" description="Helical" evidence="10">
    <location>
        <begin position="119"/>
        <end position="139"/>
    </location>
</feature>
<dbReference type="EC" id="3.4.23.43" evidence="9"/>
<proteinExistence type="inferred from homology"/>
<feature type="transmembrane region" description="Helical" evidence="10">
    <location>
        <begin position="6"/>
        <end position="29"/>
    </location>
</feature>
<dbReference type="EC" id="2.1.1.-" evidence="9"/>
<sequence>MTEQTYYWLFFLLCLLTGMCAGSFMNVVIYRLPLMIFGTGDGDERFSLAWPPSHCPVCHHRIRFYDNIPVMSWLVLRGKCRRCRTRISAVYPLTEALTGLWFAVVYLCLAGPVNTLLTISGAAALLPPLVLFCLLYCITVTDVRHYLIPDVLSLGLLWSGLVLSVCGLIRVSPFQAVTGCVLAYCLISAVQYGYRVIRGHEGLGGGDAKLFAAASVWVGLSQVPWLILFSAVCGGVLFGIKKFYQRKILVQAPAVLPGEDNDDSEVFCDGFYIPFGPAIALATLVLFFTRI</sequence>
<dbReference type="Pfam" id="PF06750">
    <property type="entry name" value="A24_N_bact"/>
    <property type="match status" value="1"/>
</dbReference>
<keyword evidence="4" id="KW-0997">Cell inner membrane</keyword>
<keyword evidence="9" id="KW-0808">Transferase</keyword>
<evidence type="ECO:0000256" key="4">
    <source>
        <dbReference type="ARBA" id="ARBA00022519"/>
    </source>
</evidence>
<dbReference type="GO" id="GO:0032259">
    <property type="term" value="P:methylation"/>
    <property type="evidence" value="ECO:0007669"/>
    <property type="project" value="UniProtKB-KW"/>
</dbReference>
<keyword evidence="9" id="KW-0378">Hydrolase</keyword>
<evidence type="ECO:0000256" key="6">
    <source>
        <dbReference type="ARBA" id="ARBA00022989"/>
    </source>
</evidence>
<dbReference type="PANTHER" id="PTHR30487">
    <property type="entry name" value="TYPE 4 PREPILIN-LIKE PROTEINS LEADER PEPTIDE-PROCESSING ENZYME"/>
    <property type="match status" value="1"/>
</dbReference>
<evidence type="ECO:0000259" key="12">
    <source>
        <dbReference type="Pfam" id="PF06750"/>
    </source>
</evidence>
<dbReference type="GO" id="GO:0008168">
    <property type="term" value="F:methyltransferase activity"/>
    <property type="evidence" value="ECO:0007669"/>
    <property type="project" value="UniProtKB-KW"/>
</dbReference>
<comment type="function">
    <text evidence="9">Plays an essential role in type IV pili and type II pseudopili formation by proteolytically removing the leader sequence from substrate proteins and subsequently monomethylating the alpha-amino group of the newly exposed N-terminal phenylalanine.</text>
</comment>
<dbReference type="GO" id="GO:0004190">
    <property type="term" value="F:aspartic-type endopeptidase activity"/>
    <property type="evidence" value="ECO:0007669"/>
    <property type="project" value="UniProtKB-EC"/>
</dbReference>
<accession>A0A633MFS7</accession>
<evidence type="ECO:0000256" key="3">
    <source>
        <dbReference type="ARBA" id="ARBA00022475"/>
    </source>
</evidence>
<dbReference type="Pfam" id="PF01478">
    <property type="entry name" value="Peptidase_A24"/>
    <property type="match status" value="1"/>
</dbReference>
<dbReference type="AlphaFoldDB" id="A0A633MFS7"/>
<dbReference type="Gene3D" id="1.20.120.1220">
    <property type="match status" value="1"/>
</dbReference>
<gene>
    <name evidence="13" type="ORF">GC667_16950</name>
</gene>
<feature type="domain" description="Prepilin type IV endopeptidase peptidase" evidence="11">
    <location>
        <begin position="129"/>
        <end position="237"/>
    </location>
</feature>
<evidence type="ECO:0000256" key="5">
    <source>
        <dbReference type="ARBA" id="ARBA00022692"/>
    </source>
</evidence>
<evidence type="ECO:0000256" key="1">
    <source>
        <dbReference type="ARBA" id="ARBA00004429"/>
    </source>
</evidence>
<comment type="caution">
    <text evidence="13">The sequence shown here is derived from an EMBL/GenBank/DDBJ whole genome shotgun (WGS) entry which is preliminary data.</text>
</comment>
<keyword evidence="5 9" id="KW-0812">Transmembrane</keyword>
<protein>
    <recommendedName>
        <fullName evidence="9">Prepilin leader peptidase/N-methyltransferase</fullName>
        <ecNumber evidence="9">2.1.1.-</ecNumber>
        <ecNumber evidence="9">3.4.23.43</ecNumber>
    </recommendedName>
</protein>
<evidence type="ECO:0000256" key="8">
    <source>
        <dbReference type="RuleBase" id="RU003793"/>
    </source>
</evidence>
<keyword evidence="9" id="KW-0511">Multifunctional enzyme</keyword>
<evidence type="ECO:0000256" key="2">
    <source>
        <dbReference type="ARBA" id="ARBA00005801"/>
    </source>
</evidence>
<comment type="similarity">
    <text evidence="2 8">Belongs to the peptidase A24 family.</text>
</comment>
<dbReference type="InterPro" id="IPR010627">
    <property type="entry name" value="Prepilin_pept_A24_N"/>
</dbReference>
<name>A0A633MFS7_SALER</name>
<dbReference type="EMBL" id="AAMHAS010000014">
    <property type="protein sequence ID" value="EDH2860818.1"/>
    <property type="molecule type" value="Genomic_DNA"/>
</dbReference>
<evidence type="ECO:0000313" key="13">
    <source>
        <dbReference type="EMBL" id="EDH2860818.1"/>
    </source>
</evidence>
<dbReference type="PRINTS" id="PR00864">
    <property type="entry name" value="PREPILNPTASE"/>
</dbReference>
<feature type="transmembrane region" description="Helical" evidence="10">
    <location>
        <begin position="271"/>
        <end position="289"/>
    </location>
</feature>
<reference evidence="13" key="1">
    <citation type="submission" date="2019-10" db="EMBL/GenBank/DDBJ databases">
        <authorList>
            <consortium name="PulseNet: The National Subtyping Network for Foodborne Disease Surveillance"/>
            <person name="Tarr C.L."/>
            <person name="Trees E."/>
            <person name="Katz L.S."/>
            <person name="Carleton-Romer H.A."/>
            <person name="Stroika S."/>
            <person name="Kucerova Z."/>
            <person name="Roache K.F."/>
            <person name="Sabol A.L."/>
            <person name="Besser J."/>
            <person name="Gerner-Smidt P."/>
        </authorList>
    </citation>
    <scope>NUCLEOTIDE SEQUENCE</scope>
    <source>
        <strain evidence="13">PNUSAS106605</strain>
    </source>
</reference>
<comment type="catalytic activity">
    <reaction evidence="9">
        <text>Typically cleaves a -Gly-|-Phe- bond to release an N-terminal, basic peptide of 5-8 residues from type IV prepilin, and then N-methylates the new N-terminal amino group, the methyl donor being S-adenosyl-L-methionine.</text>
        <dbReference type="EC" id="3.4.23.43"/>
    </reaction>
</comment>
<feature type="transmembrane region" description="Helical" evidence="10">
    <location>
        <begin position="89"/>
        <end position="113"/>
    </location>
</feature>
<dbReference type="GO" id="GO:0005886">
    <property type="term" value="C:plasma membrane"/>
    <property type="evidence" value="ECO:0007669"/>
    <property type="project" value="UniProtKB-SubCell"/>
</dbReference>
<feature type="transmembrane region" description="Helical" evidence="10">
    <location>
        <begin position="176"/>
        <end position="194"/>
    </location>
</feature>
<evidence type="ECO:0000256" key="9">
    <source>
        <dbReference type="RuleBase" id="RU003794"/>
    </source>
</evidence>
<dbReference type="InterPro" id="IPR000045">
    <property type="entry name" value="Prepilin_IV_endopep_pep"/>
</dbReference>
<dbReference type="GO" id="GO:0006465">
    <property type="term" value="P:signal peptide processing"/>
    <property type="evidence" value="ECO:0007669"/>
    <property type="project" value="TreeGrafter"/>
</dbReference>
<comment type="subcellular location">
    <subcellularLocation>
        <location evidence="1">Cell inner membrane</location>
        <topology evidence="1">Multi-pass membrane protein</topology>
    </subcellularLocation>
    <subcellularLocation>
        <location evidence="9">Cell membrane</location>
        <topology evidence="9">Multi-pass membrane protein</topology>
    </subcellularLocation>
</comment>
<keyword evidence="9" id="KW-0645">Protease</keyword>
<organism evidence="13">
    <name type="scientific">Salmonella enterica</name>
    <name type="common">Salmonella choleraesuis</name>
    <dbReference type="NCBI Taxonomy" id="28901"/>
    <lineage>
        <taxon>Bacteria</taxon>
        <taxon>Pseudomonadati</taxon>
        <taxon>Pseudomonadota</taxon>
        <taxon>Gammaproteobacteria</taxon>
        <taxon>Enterobacterales</taxon>
        <taxon>Enterobacteriaceae</taxon>
        <taxon>Salmonella</taxon>
    </lineage>
</organism>
<keyword evidence="9" id="KW-0489">Methyltransferase</keyword>
<feature type="domain" description="Prepilin peptidase A24 N-terminal" evidence="12">
    <location>
        <begin position="16"/>
        <end position="107"/>
    </location>
</feature>
<keyword evidence="3" id="KW-1003">Cell membrane</keyword>
<keyword evidence="6 10" id="KW-1133">Transmembrane helix</keyword>
<feature type="transmembrane region" description="Helical" evidence="10">
    <location>
        <begin position="151"/>
        <end position="170"/>
    </location>
</feature>
<feature type="transmembrane region" description="Helical" evidence="10">
    <location>
        <begin position="215"/>
        <end position="240"/>
    </location>
</feature>
<evidence type="ECO:0000256" key="7">
    <source>
        <dbReference type="ARBA" id="ARBA00023136"/>
    </source>
</evidence>
<keyword evidence="7 10" id="KW-0472">Membrane</keyword>
<evidence type="ECO:0000259" key="11">
    <source>
        <dbReference type="Pfam" id="PF01478"/>
    </source>
</evidence>
<dbReference type="InterPro" id="IPR014032">
    <property type="entry name" value="Peptidase_A24A_bac"/>
</dbReference>
<dbReference type="PANTHER" id="PTHR30487:SF0">
    <property type="entry name" value="PREPILIN LEADER PEPTIDASE_N-METHYLTRANSFERASE-RELATED"/>
    <property type="match status" value="1"/>
</dbReference>